<accession>Q01WS7</accession>
<proteinExistence type="predicted"/>
<evidence type="ECO:0000256" key="1">
    <source>
        <dbReference type="SAM" id="SignalP"/>
    </source>
</evidence>
<feature type="signal peptide" evidence="1">
    <location>
        <begin position="1"/>
        <end position="17"/>
    </location>
</feature>
<dbReference type="EMBL" id="CP000473">
    <property type="protein sequence ID" value="ABJ85888.1"/>
    <property type="molecule type" value="Genomic_DNA"/>
</dbReference>
<organism evidence="2">
    <name type="scientific">Solibacter usitatus (strain Ellin6076)</name>
    <dbReference type="NCBI Taxonomy" id="234267"/>
    <lineage>
        <taxon>Bacteria</taxon>
        <taxon>Pseudomonadati</taxon>
        <taxon>Acidobacteriota</taxon>
        <taxon>Terriglobia</taxon>
        <taxon>Bryobacterales</taxon>
        <taxon>Solibacteraceae</taxon>
        <taxon>Candidatus Solibacter</taxon>
    </lineage>
</organism>
<dbReference type="InParanoid" id="Q01WS7"/>
<dbReference type="HOGENOM" id="CLU_083016_0_0_0"/>
<feature type="chain" id="PRO_5004162812" evidence="1">
    <location>
        <begin position="18"/>
        <end position="212"/>
    </location>
</feature>
<dbReference type="AlphaFoldDB" id="Q01WS7"/>
<dbReference type="eggNOG" id="COG2010">
    <property type="taxonomic scope" value="Bacteria"/>
</dbReference>
<sequence precursor="true">MKLCLFCLLAGVLPAVGETRWAPSAPITLYTSFQQEPPAEVLQAIQEEVEAIMSPIGLHFEWRDLAGVRGHEVSAELAVITFQGRCSTVGMIAQAKFSGALGWTHMSDGEILPFTDISCDRVRDFVQRQLVVLHPDERTELYGRALGRVLAHELYHIFANTTRHASWGVAKECYTVQDLLADEFQFHEKESHLLRTTRPPVTVDAPPGLQLH</sequence>
<gene>
    <name evidence="2" type="ordered locus">Acid_4929</name>
</gene>
<dbReference type="KEGG" id="sus:Acid_4929"/>
<keyword evidence="1" id="KW-0732">Signal</keyword>
<protein>
    <submittedName>
        <fullName evidence="2">Uncharacterized protein</fullName>
    </submittedName>
</protein>
<reference evidence="2" key="1">
    <citation type="submission" date="2006-10" db="EMBL/GenBank/DDBJ databases">
        <title>Complete sequence of Solibacter usitatus Ellin6076.</title>
        <authorList>
            <consortium name="US DOE Joint Genome Institute"/>
            <person name="Copeland A."/>
            <person name="Lucas S."/>
            <person name="Lapidus A."/>
            <person name="Barry K."/>
            <person name="Detter J.C."/>
            <person name="Glavina del Rio T."/>
            <person name="Hammon N."/>
            <person name="Israni S."/>
            <person name="Dalin E."/>
            <person name="Tice H."/>
            <person name="Pitluck S."/>
            <person name="Thompson L.S."/>
            <person name="Brettin T."/>
            <person name="Bruce D."/>
            <person name="Han C."/>
            <person name="Tapia R."/>
            <person name="Gilna P."/>
            <person name="Schmutz J."/>
            <person name="Larimer F."/>
            <person name="Land M."/>
            <person name="Hauser L."/>
            <person name="Kyrpides N."/>
            <person name="Mikhailova N."/>
            <person name="Janssen P.H."/>
            <person name="Kuske C.R."/>
            <person name="Richardson P."/>
        </authorList>
    </citation>
    <scope>NUCLEOTIDE SEQUENCE</scope>
    <source>
        <strain evidence="2">Ellin6076</strain>
    </source>
</reference>
<dbReference type="STRING" id="234267.Acid_4929"/>
<dbReference type="OrthoDB" id="129040at2"/>
<name>Q01WS7_SOLUE</name>
<evidence type="ECO:0000313" key="2">
    <source>
        <dbReference type="EMBL" id="ABJ85888.1"/>
    </source>
</evidence>